<name>A0A3E4K598_MEDGN</name>
<dbReference type="PANTHER" id="PTHR32071:SF38">
    <property type="entry name" value="PSP OPERON TRANSCRIPTIONAL ACTIVATOR"/>
    <property type="match status" value="1"/>
</dbReference>
<comment type="caution">
    <text evidence="11">The sequence shown here is derived from an EMBL/GenBank/DDBJ whole genome shotgun (WGS) entry which is preliminary data.</text>
</comment>
<feature type="domain" description="PRD" evidence="5">
    <location>
        <begin position="788"/>
        <end position="894"/>
    </location>
</feature>
<evidence type="ECO:0000259" key="5">
    <source>
        <dbReference type="PROSITE" id="PS51372"/>
    </source>
</evidence>
<evidence type="ECO:0000313" key="7">
    <source>
        <dbReference type="EMBL" id="MDB8737799.1"/>
    </source>
</evidence>
<dbReference type="PANTHER" id="PTHR32071">
    <property type="entry name" value="TRANSCRIPTIONAL REGULATORY PROTEIN"/>
    <property type="match status" value="1"/>
</dbReference>
<keyword evidence="3" id="KW-0067">ATP-binding</keyword>
<evidence type="ECO:0000313" key="6">
    <source>
        <dbReference type="EMBL" id="MCB5620946.1"/>
    </source>
</evidence>
<reference evidence="8" key="3">
    <citation type="submission" date="2020-02" db="EMBL/GenBank/DDBJ databases">
        <authorList>
            <person name="Littmann E."/>
            <person name="Sorbara M."/>
        </authorList>
    </citation>
    <scope>NUCLEOTIDE SEQUENCE</scope>
    <source>
        <strain evidence="8">MSK.22.53</strain>
    </source>
</reference>
<evidence type="ECO:0000256" key="3">
    <source>
        <dbReference type="ARBA" id="ARBA00022840"/>
    </source>
</evidence>
<reference evidence="6" key="4">
    <citation type="submission" date="2021-10" db="EMBL/GenBank/DDBJ databases">
        <title>Collection of gut derived symbiotic bacterial strains cultured from healthy donors.</title>
        <authorList>
            <person name="Lin H."/>
            <person name="Littmann E."/>
            <person name="Claire K."/>
            <person name="Pamer E."/>
        </authorList>
    </citation>
    <scope>NUCLEOTIDE SEQUENCE</scope>
    <source>
        <strain evidence="6">MSK.23.18</strain>
    </source>
</reference>
<dbReference type="GO" id="GO:0016020">
    <property type="term" value="C:membrane"/>
    <property type="evidence" value="ECO:0007669"/>
    <property type="project" value="InterPro"/>
</dbReference>
<evidence type="ECO:0000313" key="14">
    <source>
        <dbReference type="Proteomes" id="UP000286137"/>
    </source>
</evidence>
<reference evidence="7" key="5">
    <citation type="submission" date="2023-01" db="EMBL/GenBank/DDBJ databases">
        <title>Human gut microbiome strain richness.</title>
        <authorList>
            <person name="Chen-Liaw A."/>
        </authorList>
    </citation>
    <scope>NUCLEOTIDE SEQUENCE</scope>
    <source>
        <strain evidence="7">1001217st1_A9_1001217B_191108</strain>
    </source>
</reference>
<keyword evidence="1" id="KW-0808">Transferase</keyword>
<evidence type="ECO:0000313" key="8">
    <source>
        <dbReference type="EMBL" id="NSI20861.1"/>
    </source>
</evidence>
<reference evidence="8" key="2">
    <citation type="journal article" date="2020" name="Cell Host Microbe">
        <title>Functional and Genomic Variation between Human-Derived Isolates of Lachnospiraceae Reveals Inter- and Intra-Species Diversity.</title>
        <authorList>
            <person name="Sorbara M.T."/>
            <person name="Littmann E.R."/>
            <person name="Fontana E."/>
            <person name="Moody T.U."/>
            <person name="Kohout C.E."/>
            <person name="Gjonbalaj M."/>
            <person name="Eaton V."/>
            <person name="Seok R."/>
            <person name="Leiner I.M."/>
            <person name="Pamer E.G."/>
        </authorList>
    </citation>
    <scope>NUCLEOTIDE SEQUENCE</scope>
    <source>
        <strain evidence="8">MSK.22.53</strain>
    </source>
</reference>
<dbReference type="Proteomes" id="UP001296643">
    <property type="component" value="Unassembled WGS sequence"/>
</dbReference>
<dbReference type="EMBL" id="JAJBOM010000043">
    <property type="protein sequence ID" value="MCB5620946.1"/>
    <property type="molecule type" value="Genomic_DNA"/>
</dbReference>
<dbReference type="Proteomes" id="UP000285697">
    <property type="component" value="Unassembled WGS sequence"/>
</dbReference>
<dbReference type="GO" id="GO:0006355">
    <property type="term" value="P:regulation of DNA-templated transcription"/>
    <property type="evidence" value="ECO:0007669"/>
    <property type="project" value="InterPro"/>
</dbReference>
<dbReference type="CDD" id="cd00009">
    <property type="entry name" value="AAA"/>
    <property type="match status" value="1"/>
</dbReference>
<dbReference type="PROSITE" id="PS51372">
    <property type="entry name" value="PRD_2"/>
    <property type="match status" value="1"/>
</dbReference>
<dbReference type="EMBL" id="JAAIRM010000052">
    <property type="protein sequence ID" value="NSI20861.1"/>
    <property type="molecule type" value="Genomic_DNA"/>
</dbReference>
<dbReference type="GO" id="GO:0005524">
    <property type="term" value="F:ATP binding"/>
    <property type="evidence" value="ECO:0007669"/>
    <property type="project" value="UniProtKB-KW"/>
</dbReference>
<dbReference type="Proteomes" id="UP000286137">
    <property type="component" value="Unassembled WGS sequence"/>
</dbReference>
<dbReference type="InterPro" id="IPR036390">
    <property type="entry name" value="WH_DNA-bd_sf"/>
</dbReference>
<dbReference type="Proteomes" id="UP001297370">
    <property type="component" value="Unassembled WGS sequence"/>
</dbReference>
<reference evidence="12 13" key="1">
    <citation type="submission" date="2018-08" db="EMBL/GenBank/DDBJ databases">
        <title>A genome reference for cultivated species of the human gut microbiota.</title>
        <authorList>
            <person name="Zou Y."/>
            <person name="Xue W."/>
            <person name="Luo G."/>
        </authorList>
    </citation>
    <scope>NUCLEOTIDE SEQUENCE [LARGE SCALE GENOMIC DNA]</scope>
    <source>
        <strain evidence="9 14">AF27-4BH</strain>
        <strain evidence="11 12">AM12-54</strain>
        <strain evidence="10 13">AM22-7AC</strain>
    </source>
</reference>
<evidence type="ECO:0000256" key="1">
    <source>
        <dbReference type="ARBA" id="ARBA00022679"/>
    </source>
</evidence>
<proteinExistence type="predicted"/>
<gene>
    <name evidence="11" type="ORF">DW142_11540</name>
    <name evidence="10" type="ORF">DW270_15870</name>
    <name evidence="9" type="ORF">DWY88_17470</name>
    <name evidence="8" type="ORF">G4958_16315</name>
    <name evidence="6" type="ORF">LIQ08_17635</name>
    <name evidence="7" type="ORF">PNU63_03165</name>
</gene>
<feature type="domain" description="PTS EIIA type-4" evidence="4">
    <location>
        <begin position="535"/>
        <end position="667"/>
    </location>
</feature>
<dbReference type="SUPFAM" id="SSF63520">
    <property type="entry name" value="PTS-regulatory domain, PRD"/>
    <property type="match status" value="1"/>
</dbReference>
<evidence type="ECO:0000256" key="2">
    <source>
        <dbReference type="ARBA" id="ARBA00022741"/>
    </source>
</evidence>
<evidence type="ECO:0000313" key="11">
    <source>
        <dbReference type="EMBL" id="RHJ10276.1"/>
    </source>
</evidence>
<dbReference type="SUPFAM" id="SSF53062">
    <property type="entry name" value="PTS system fructose IIA component-like"/>
    <property type="match status" value="1"/>
</dbReference>
<dbReference type="InterPro" id="IPR027417">
    <property type="entry name" value="P-loop_NTPase"/>
</dbReference>
<dbReference type="InterPro" id="IPR036662">
    <property type="entry name" value="PTS_EIIA_man-typ_sf"/>
</dbReference>
<dbReference type="EMBL" id="JAQMLR010000002">
    <property type="protein sequence ID" value="MDB8737799.1"/>
    <property type="molecule type" value="Genomic_DNA"/>
</dbReference>
<protein>
    <submittedName>
        <fullName evidence="11">PRD domain-containing protein</fullName>
    </submittedName>
</protein>
<dbReference type="Gene3D" id="1.10.1790.10">
    <property type="entry name" value="PRD domain"/>
    <property type="match status" value="1"/>
</dbReference>
<dbReference type="EMBL" id="QRTJ01000070">
    <property type="protein sequence ID" value="RGQ58358.1"/>
    <property type="molecule type" value="Genomic_DNA"/>
</dbReference>
<evidence type="ECO:0000313" key="12">
    <source>
        <dbReference type="Proteomes" id="UP000283992"/>
    </source>
</evidence>
<evidence type="ECO:0000259" key="4">
    <source>
        <dbReference type="PROSITE" id="PS51096"/>
    </source>
</evidence>
<dbReference type="EMBL" id="QRIA01000038">
    <property type="protein sequence ID" value="RHG14060.1"/>
    <property type="molecule type" value="Genomic_DNA"/>
</dbReference>
<keyword evidence="2" id="KW-0547">Nucleotide-binding</keyword>
<dbReference type="InterPro" id="IPR036634">
    <property type="entry name" value="PRD_sf"/>
</dbReference>
<dbReference type="Gene3D" id="3.40.50.300">
    <property type="entry name" value="P-loop containing nucleotide triphosphate hydrolases"/>
    <property type="match status" value="1"/>
</dbReference>
<dbReference type="Proteomes" id="UP000283992">
    <property type="component" value="Unassembled WGS sequence"/>
</dbReference>
<dbReference type="Pfam" id="PF00874">
    <property type="entry name" value="PRD"/>
    <property type="match status" value="1"/>
</dbReference>
<evidence type="ECO:0000313" key="10">
    <source>
        <dbReference type="EMBL" id="RHG14060.1"/>
    </source>
</evidence>
<dbReference type="AlphaFoldDB" id="A0A3E4K598"/>
<accession>A0A3E4K598</accession>
<dbReference type="Pfam" id="PF14532">
    <property type="entry name" value="Sigma54_activ_2"/>
    <property type="match status" value="1"/>
</dbReference>
<sequence length="897" mass="103804">MAHRSSKEQVYEYLEQITKEFDFEHLTRYTTLDICNKLNMSRSLVSLYLNELVKEDTVIKISSRPVYYLNRAGLERKFHIQLAQNEYLGIQELSGEIKSNIPEEKDFERAIGHEGSLNYCISQIKSALVYPGGLPILLKGEPGSGKTYLMRLIQEYCVNNRLLSDSRKSRRIKLNQISDGEQYEKLEQLLSELEDGILYLEDISACNVRVQERLAEYIANGAKKKGRSVKKENVRLVMSADEKMFSQISRKLLVNVPVICEIPSWIERNEDERKAFVVKFFKEEQEQLGRILYLSEKLIHKLMNYQFEHNIAELKQCVTMVCANAYAQDSSEESLEIYLYNLPAKLQGSISMKEQDATLVRLDVIQSDPVADKILELWKNLLDNYRYSAGAGESFATFLELGKKTLKYYYDILIFQELFFDERLRPLEKIVVEMIASIRSSYNVNFPVNCAYVIARMMVAQQNHNSRIQIWEREHREEIQKIYNLLVDNMPNINCLTELLDKQIQSNTNIQLSYMNRVFIMMNIYSYNHKLKLIDTAGVVLCHGYRTASSIVDTVNTILQVQVFEAIDMPLDSSIHDVIQKLSVFIEKNSYFKNMILMVDTGSLEGLGEIIDGSMNFGIINNVSTILALHIGEKMLAGEKMRDILETVCRENQCRYSIISRTKREKAIVFASDAGRNIAEKLTRLFKDSLPKPIPLEMIAYDYDALFKNGSKDVIFEKYDVLLLVKTLSLRIPGVKSVTLEEIMNFNNINVVDEVLSYYLEEGEIEYFNQKLLKNFSLQSVLENLTILNAQKLLDYVSDATTLLQQMLKRRFLSKTVIGINMHICFLIERLVTKTPIENYENLDAFEAEQQEFINIVNESFRTLVSHYNVELPVSEIAYLHEYIKNDVKVEGNENQF</sequence>
<evidence type="ECO:0000313" key="9">
    <source>
        <dbReference type="EMBL" id="RGQ58358.1"/>
    </source>
</evidence>
<dbReference type="InterPro" id="IPR011608">
    <property type="entry name" value="PRD"/>
</dbReference>
<dbReference type="InterPro" id="IPR004701">
    <property type="entry name" value="PTS_EIIA_man-typ"/>
</dbReference>
<dbReference type="GO" id="GO:0009401">
    <property type="term" value="P:phosphoenolpyruvate-dependent sugar phosphotransferase system"/>
    <property type="evidence" value="ECO:0007669"/>
    <property type="project" value="InterPro"/>
</dbReference>
<dbReference type="SUPFAM" id="SSF46785">
    <property type="entry name" value="Winged helix' DNA-binding domain"/>
    <property type="match status" value="1"/>
</dbReference>
<dbReference type="Gene3D" id="3.40.50.510">
    <property type="entry name" value="Phosphotransferase system, mannose-type IIA component"/>
    <property type="match status" value="1"/>
</dbReference>
<dbReference type="RefSeq" id="WP_023924140.1">
    <property type="nucleotide sequence ID" value="NZ_CP070036.1"/>
</dbReference>
<dbReference type="SUPFAM" id="SSF52540">
    <property type="entry name" value="P-loop containing nucleoside triphosphate hydrolases"/>
    <property type="match status" value="1"/>
</dbReference>
<evidence type="ECO:0000313" key="13">
    <source>
        <dbReference type="Proteomes" id="UP000285697"/>
    </source>
</evidence>
<dbReference type="PROSITE" id="PS51096">
    <property type="entry name" value="PTS_EIIA_TYPE_4"/>
    <property type="match status" value="1"/>
</dbReference>
<dbReference type="GO" id="GO:0016740">
    <property type="term" value="F:transferase activity"/>
    <property type="evidence" value="ECO:0007669"/>
    <property type="project" value="UniProtKB-KW"/>
</dbReference>
<dbReference type="Proteomes" id="UP001211731">
    <property type="component" value="Unassembled WGS sequence"/>
</dbReference>
<dbReference type="EMBL" id="QRLN01000017">
    <property type="protein sequence ID" value="RHJ10276.1"/>
    <property type="molecule type" value="Genomic_DNA"/>
</dbReference>
<organism evidence="11 12">
    <name type="scientific">Mediterraneibacter gnavus</name>
    <name type="common">Ruminococcus gnavus</name>
    <dbReference type="NCBI Taxonomy" id="33038"/>
    <lineage>
        <taxon>Bacteria</taxon>
        <taxon>Bacillati</taxon>
        <taxon>Bacillota</taxon>
        <taxon>Clostridia</taxon>
        <taxon>Lachnospirales</taxon>
        <taxon>Lachnospiraceae</taxon>
        <taxon>Mediterraneibacter</taxon>
    </lineage>
</organism>
<dbReference type="InterPro" id="IPR002078">
    <property type="entry name" value="Sigma_54_int"/>
</dbReference>